<evidence type="ECO:0000256" key="1">
    <source>
        <dbReference type="SAM" id="MobiDB-lite"/>
    </source>
</evidence>
<dbReference type="EMBL" id="MU167255">
    <property type="protein sequence ID" value="KAG0146820.1"/>
    <property type="molecule type" value="Genomic_DNA"/>
</dbReference>
<dbReference type="CDD" id="cd20557">
    <property type="entry name" value="CYCLIN_ScPCL1-like"/>
    <property type="match status" value="1"/>
</dbReference>
<keyword evidence="3" id="KW-1185">Reference proteome</keyword>
<feature type="compositionally biased region" description="Polar residues" evidence="1">
    <location>
        <begin position="123"/>
        <end position="138"/>
    </location>
</feature>
<dbReference type="OrthoDB" id="286814at2759"/>
<dbReference type="PANTHER" id="PTHR15615">
    <property type="match status" value="1"/>
</dbReference>
<dbReference type="GO" id="GO:0005634">
    <property type="term" value="C:nucleus"/>
    <property type="evidence" value="ECO:0007669"/>
    <property type="project" value="TreeGrafter"/>
</dbReference>
<accession>A0A9P6NH16</accession>
<dbReference type="GO" id="GO:0019901">
    <property type="term" value="F:protein kinase binding"/>
    <property type="evidence" value="ECO:0007669"/>
    <property type="project" value="InterPro"/>
</dbReference>
<sequence>MLVLSYPRAPTLRKLDTPLCDYDGTPIGLGSIHPAAHSVYYHAGYLQDTTAAIGSLAISNFNRPSMARKSSLGRVIIDEALAKQLGVSYTAPSLPSSSSSSLSQQEQQQQQPSDHVPCPPPSINKSTTDSSEPSTISLSMPHLTRDRNALYNSDSLSQPPTSFTNTSSSGRTPQIQRPNLHHQTINLSTSKTTTSSDDPLSRSRTQPIDQNQISPTLLRRASEPTHPQPYERQPEPAKFIPSPSNRHMGFSSTASREVVPTHSSPTSSSKSTPDPLLQVSLIALESIWPHYSSDPPVIQSLLYFIKEVLRRSRTNPNTLKIGLFYLHQARRLIRDRLALAEESEPLDDPVLSGRKMFLAALMCASKYLQDCNFSNRAWAKISGLPIQDVNANERVFLTLVDYRLHVDLHAFEVCE</sequence>
<dbReference type="GO" id="GO:0000307">
    <property type="term" value="C:cyclin-dependent protein kinase holoenzyme complex"/>
    <property type="evidence" value="ECO:0007669"/>
    <property type="project" value="TreeGrafter"/>
</dbReference>
<reference evidence="2" key="1">
    <citation type="submission" date="2013-11" db="EMBL/GenBank/DDBJ databases">
        <title>Genome sequence of the fusiform rust pathogen reveals effectors for host alternation and coevolution with pine.</title>
        <authorList>
            <consortium name="DOE Joint Genome Institute"/>
            <person name="Smith K."/>
            <person name="Pendleton A."/>
            <person name="Kubisiak T."/>
            <person name="Anderson C."/>
            <person name="Salamov A."/>
            <person name="Aerts A."/>
            <person name="Riley R."/>
            <person name="Clum A."/>
            <person name="Lindquist E."/>
            <person name="Ence D."/>
            <person name="Campbell M."/>
            <person name="Kronenberg Z."/>
            <person name="Feau N."/>
            <person name="Dhillon B."/>
            <person name="Hamelin R."/>
            <person name="Burleigh J."/>
            <person name="Smith J."/>
            <person name="Yandell M."/>
            <person name="Nelson C."/>
            <person name="Grigoriev I."/>
            <person name="Davis J."/>
        </authorList>
    </citation>
    <scope>NUCLEOTIDE SEQUENCE</scope>
    <source>
        <strain evidence="2">G11</strain>
    </source>
</reference>
<dbReference type="Gene3D" id="1.10.472.10">
    <property type="entry name" value="Cyclin-like"/>
    <property type="match status" value="1"/>
</dbReference>
<feature type="compositionally biased region" description="Low complexity" evidence="1">
    <location>
        <begin position="92"/>
        <end position="113"/>
    </location>
</feature>
<feature type="region of interest" description="Disordered" evidence="1">
    <location>
        <begin position="92"/>
        <end position="274"/>
    </location>
</feature>
<gene>
    <name evidence="2" type="ORF">CROQUDRAFT_495919</name>
</gene>
<feature type="compositionally biased region" description="Low complexity" evidence="1">
    <location>
        <begin position="260"/>
        <end position="273"/>
    </location>
</feature>
<dbReference type="Pfam" id="PF08613">
    <property type="entry name" value="Cyclin"/>
    <property type="match status" value="1"/>
</dbReference>
<dbReference type="GO" id="GO:0016538">
    <property type="term" value="F:cyclin-dependent protein serine/threonine kinase regulator activity"/>
    <property type="evidence" value="ECO:0007669"/>
    <property type="project" value="TreeGrafter"/>
</dbReference>
<comment type="caution">
    <text evidence="2">The sequence shown here is derived from an EMBL/GenBank/DDBJ whole genome shotgun (WGS) entry which is preliminary data.</text>
</comment>
<feature type="compositionally biased region" description="Polar residues" evidence="1">
    <location>
        <begin position="202"/>
        <end position="215"/>
    </location>
</feature>
<dbReference type="Proteomes" id="UP000886653">
    <property type="component" value="Unassembled WGS sequence"/>
</dbReference>
<proteinExistence type="predicted"/>
<protein>
    <submittedName>
        <fullName evidence="2">Uncharacterized protein</fullName>
    </submittedName>
</protein>
<name>A0A9P6NH16_9BASI</name>
<feature type="compositionally biased region" description="Polar residues" evidence="1">
    <location>
        <begin position="150"/>
        <end position="187"/>
    </location>
</feature>
<evidence type="ECO:0000313" key="3">
    <source>
        <dbReference type="Proteomes" id="UP000886653"/>
    </source>
</evidence>
<evidence type="ECO:0000313" key="2">
    <source>
        <dbReference type="EMBL" id="KAG0146820.1"/>
    </source>
</evidence>
<dbReference type="InterPro" id="IPR013922">
    <property type="entry name" value="Cyclin_PHO80-like"/>
</dbReference>
<feature type="compositionally biased region" description="Polar residues" evidence="1">
    <location>
        <begin position="242"/>
        <end position="255"/>
    </location>
</feature>
<organism evidence="2 3">
    <name type="scientific">Cronartium quercuum f. sp. fusiforme G11</name>
    <dbReference type="NCBI Taxonomy" id="708437"/>
    <lineage>
        <taxon>Eukaryota</taxon>
        <taxon>Fungi</taxon>
        <taxon>Dikarya</taxon>
        <taxon>Basidiomycota</taxon>
        <taxon>Pucciniomycotina</taxon>
        <taxon>Pucciniomycetes</taxon>
        <taxon>Pucciniales</taxon>
        <taxon>Coleosporiaceae</taxon>
        <taxon>Cronartium</taxon>
    </lineage>
</organism>
<dbReference type="PANTHER" id="PTHR15615:SF36">
    <property type="entry name" value="PHO85 CYCLIN-5"/>
    <property type="match status" value="1"/>
</dbReference>
<dbReference type="AlphaFoldDB" id="A0A9P6NH16"/>